<feature type="region of interest" description="Disordered" evidence="5">
    <location>
        <begin position="716"/>
        <end position="761"/>
    </location>
</feature>
<feature type="region of interest" description="Disordered" evidence="5">
    <location>
        <begin position="1795"/>
        <end position="1820"/>
    </location>
</feature>
<dbReference type="Gene3D" id="1.10.840.10">
    <property type="entry name" value="Ras guanine-nucleotide exchange factors catalytic domain"/>
    <property type="match status" value="1"/>
</dbReference>
<feature type="compositionally biased region" description="Basic and acidic residues" evidence="5">
    <location>
        <begin position="745"/>
        <end position="761"/>
    </location>
</feature>
<evidence type="ECO:0000259" key="8">
    <source>
        <dbReference type="PROSITE" id="PS50212"/>
    </source>
</evidence>
<feature type="compositionally biased region" description="Polar residues" evidence="5">
    <location>
        <begin position="1380"/>
        <end position="1416"/>
    </location>
</feature>
<feature type="compositionally biased region" description="Low complexity" evidence="5">
    <location>
        <begin position="898"/>
        <end position="924"/>
    </location>
</feature>
<dbReference type="InterPro" id="IPR000651">
    <property type="entry name" value="Ras-like_Gua-exchang_fac_N"/>
</dbReference>
<feature type="compositionally biased region" description="Low complexity" evidence="5">
    <location>
        <begin position="942"/>
        <end position="970"/>
    </location>
</feature>
<feature type="domain" description="N-terminal Ras-GEF" evidence="8">
    <location>
        <begin position="1223"/>
        <end position="1354"/>
    </location>
</feature>
<feature type="compositionally biased region" description="Gly residues" evidence="5">
    <location>
        <begin position="1763"/>
        <end position="1772"/>
    </location>
</feature>
<name>A0A9P6URL5_9FUNG</name>
<evidence type="ECO:0000256" key="1">
    <source>
        <dbReference type="ARBA" id="ARBA00022443"/>
    </source>
</evidence>
<evidence type="ECO:0008006" key="11">
    <source>
        <dbReference type="Google" id="ProtNLM"/>
    </source>
</evidence>
<dbReference type="PANTHER" id="PTHR23113:SF368">
    <property type="entry name" value="CELL DIVISION CONTROL PROTEIN 25"/>
    <property type="match status" value="1"/>
</dbReference>
<dbReference type="OrthoDB" id="28357at2759"/>
<dbReference type="Proteomes" id="UP000738325">
    <property type="component" value="Unassembled WGS sequence"/>
</dbReference>
<protein>
    <recommendedName>
        <fullName evidence="11">Ras GEF</fullName>
    </recommendedName>
</protein>
<feature type="compositionally biased region" description="Low complexity" evidence="5">
    <location>
        <begin position="389"/>
        <end position="399"/>
    </location>
</feature>
<dbReference type="GO" id="GO:0005085">
    <property type="term" value="F:guanyl-nucleotide exchange factor activity"/>
    <property type="evidence" value="ECO:0007669"/>
    <property type="project" value="UniProtKB-KW"/>
</dbReference>
<dbReference type="GO" id="GO:0005886">
    <property type="term" value="C:plasma membrane"/>
    <property type="evidence" value="ECO:0007669"/>
    <property type="project" value="TreeGrafter"/>
</dbReference>
<feature type="region of interest" description="Disordered" evidence="5">
    <location>
        <begin position="661"/>
        <end position="692"/>
    </location>
</feature>
<feature type="compositionally biased region" description="Low complexity" evidence="5">
    <location>
        <begin position="584"/>
        <end position="598"/>
    </location>
</feature>
<dbReference type="SMART" id="SM00326">
    <property type="entry name" value="SH3"/>
    <property type="match status" value="1"/>
</dbReference>
<feature type="region of interest" description="Disordered" evidence="5">
    <location>
        <begin position="1634"/>
        <end position="1665"/>
    </location>
</feature>
<organism evidence="9 10">
    <name type="scientific">Dissophora globulifera</name>
    <dbReference type="NCBI Taxonomy" id="979702"/>
    <lineage>
        <taxon>Eukaryota</taxon>
        <taxon>Fungi</taxon>
        <taxon>Fungi incertae sedis</taxon>
        <taxon>Mucoromycota</taxon>
        <taxon>Mortierellomycotina</taxon>
        <taxon>Mortierellomycetes</taxon>
        <taxon>Mortierellales</taxon>
        <taxon>Mortierellaceae</taxon>
        <taxon>Dissophora</taxon>
    </lineage>
</organism>
<dbReference type="PROSITE" id="PS50009">
    <property type="entry name" value="RASGEF_CAT"/>
    <property type="match status" value="1"/>
</dbReference>
<dbReference type="InterPro" id="IPR008937">
    <property type="entry name" value="Ras-like_GEF"/>
</dbReference>
<dbReference type="SUPFAM" id="SSF50044">
    <property type="entry name" value="SH3-domain"/>
    <property type="match status" value="1"/>
</dbReference>
<dbReference type="Pfam" id="PF00618">
    <property type="entry name" value="RasGEF_N"/>
    <property type="match status" value="1"/>
</dbReference>
<dbReference type="PROSITE" id="PS50002">
    <property type="entry name" value="SH3"/>
    <property type="match status" value="1"/>
</dbReference>
<dbReference type="InterPro" id="IPR001895">
    <property type="entry name" value="RASGEF_cat_dom"/>
</dbReference>
<accession>A0A9P6URL5</accession>
<evidence type="ECO:0000256" key="2">
    <source>
        <dbReference type="ARBA" id="ARBA00022658"/>
    </source>
</evidence>
<dbReference type="Gene3D" id="2.30.30.40">
    <property type="entry name" value="SH3 Domains"/>
    <property type="match status" value="1"/>
</dbReference>
<dbReference type="SUPFAM" id="SSF48366">
    <property type="entry name" value="Ras GEF"/>
    <property type="match status" value="1"/>
</dbReference>
<keyword evidence="2 3" id="KW-0344">Guanine-nucleotide releasing factor</keyword>
<dbReference type="GO" id="GO:0007265">
    <property type="term" value="P:Ras protein signal transduction"/>
    <property type="evidence" value="ECO:0007669"/>
    <property type="project" value="TreeGrafter"/>
</dbReference>
<dbReference type="SMART" id="SM00229">
    <property type="entry name" value="RasGEFN"/>
    <property type="match status" value="1"/>
</dbReference>
<dbReference type="EMBL" id="JAAAIP010000471">
    <property type="protein sequence ID" value="KAG0316571.1"/>
    <property type="molecule type" value="Genomic_DNA"/>
</dbReference>
<dbReference type="CDD" id="cd06224">
    <property type="entry name" value="REM"/>
    <property type="match status" value="1"/>
</dbReference>
<feature type="compositionally biased region" description="Polar residues" evidence="5">
    <location>
        <begin position="971"/>
        <end position="983"/>
    </location>
</feature>
<gene>
    <name evidence="9" type="ORF">BGZ99_006818</name>
</gene>
<feature type="compositionally biased region" description="Basic and acidic residues" evidence="5">
    <location>
        <begin position="989"/>
        <end position="1016"/>
    </location>
</feature>
<reference evidence="9" key="1">
    <citation type="journal article" date="2020" name="Fungal Divers.">
        <title>Resolving the Mortierellaceae phylogeny through synthesis of multi-gene phylogenetics and phylogenomics.</title>
        <authorList>
            <person name="Vandepol N."/>
            <person name="Liber J."/>
            <person name="Desiro A."/>
            <person name="Na H."/>
            <person name="Kennedy M."/>
            <person name="Barry K."/>
            <person name="Grigoriev I.V."/>
            <person name="Miller A.N."/>
            <person name="O'Donnell K."/>
            <person name="Stajich J.E."/>
            <person name="Bonito G."/>
        </authorList>
    </citation>
    <scope>NUCLEOTIDE SEQUENCE</scope>
    <source>
        <strain evidence="9">REB-010B</strain>
    </source>
</reference>
<feature type="region of interest" description="Disordered" evidence="5">
    <location>
        <begin position="1067"/>
        <end position="1196"/>
    </location>
</feature>
<feature type="compositionally biased region" description="Polar residues" evidence="5">
    <location>
        <begin position="1134"/>
        <end position="1159"/>
    </location>
</feature>
<proteinExistence type="predicted"/>
<sequence length="1820" mass="199268">MSSDDVSNSSIGVSDGNVFTNLCAVEGEFIVRTLHEYHTSSEGHLSFSQYQYIKVKHCEASGWWFGESENNRGWFPRNRVERVDTTYETEITSEDYDQIRTGLDGVETQFLGEPVTDLVSDSMQNDWGEANSPSSRAVGVRTRAGQLAFPPSQISAIPQSYHVLESASMDIEHNMYHQQAGASTAPGSAIPASAITLETAANIEQAFPCPYSDFVKEVSLYVTELRDAASRGEVDRYQPIVANLISCVKALLVFTNTISRDSEVLLAYPELSSSRSVILRGLGKLYSKCRVANGSQALTTSRQRQFAVEKLGFFAAQVLDGITDFTTRAREIGLRLTAESVSESAKTGGRGKGEEEERRGAATVSTVLGSNMVVAGAEIERVRSITNDVVSSPTSSPSHGRPRRRVSRASSARGYKSFNAVRQWKVDNQQKYNTARKAVEHILAEYMECLNGGNGTAGLDRILRMTIQSAQTVEIFLASADEMRIRTNAKDDGIYAKHRAELSSTLRELLNFIRILETASDELSTSGDTVLNRFMTLASALLRCLVDLEAHSKPNAGTPESPRVTKRVMSSSPEPESEPEPEVPKVSSVIASTTVSSTEKLEMRPASARNANSNSGDLPPQTMSTRNTAPPRPKRPEGPTSPAVVPLGRKFASLTSLNDCYKQQAGSQQPSDDKDGSCLSPEVAYGEGNDLEKGYPAFYRANHDSAVALMSAKNTPHHSLMGDEKEVPITDSCNSQARGSSRPRRLQEPELDNSKDTDEFIKDTERKVAAIFMLNVEKSSLQEDVGTLEPSGVPRSLKQERESSATMPSIRSQYTPDESPLSSSGAARTYSNWGDDTPLPQLSAAGTSGEGIRKDRLYSPAGGERSHTEDSRIVGLGVNVPRGTRLRSSSSAPALGETTAAPTPAPRPSAIARARSPAASNSSRLEPSRRIPRPEYSPRPSSPGRSTDSRGPLSRNSNNSSNANTITNHSLTPDSGSRRGSQTSIYSDASRKRSSSDSLQPKDHPERTQELQDKHQNQQQRWPSQTGPWSTSNAGTTHNDNIRHKDQEDGLLSGLATPTTPSIQSFVEGHHQQQAPRRPGKSHRRESNASNAGIATENITQVQAGNLRPVSPGLRTRISQDGGHSVTAARGRASSESVAMNDRYQSPRLTQQQFSQRSWQPRVDGSGSGGEANGPNAPGVRSRHNKVNPVTDRASSELKQDVAMATPWYLGNDYNADEVLYNDNGIMVAATLDAYIEMLTSHRSTPDPMFVTTFFTTFRLFMTPEELVRYLVQRFILPSPAGLADQERLSWQQQKQDRIQKRVYIAFKTWLDGYWVWEKDRDAFRPITEFVAHDLIKVLPAQAGRLLDMLNQWANKRKSLLLNGRSPSISKSRSHERMNRVSQDSQNTVLANSIGDDSSNSKGPTTLTEKSSNGQLRSVGRKGIAGFSRENLQVRGPPVPQVTKALLTALSSDSSMVKVPITDIKAVEMARQLTVMVGKMLLEIPYLELLAKERPNCSRMIQVSNKITIWVTDTIVDESDVKRRIEVIQYWIEVGEECLKLNNFDTLTAISCAIESTPVKRLNNTWEGVSKSYLDRFLLLKKTVSSELNYSVYRAKLKTVQAPCIPFLGLYFTVIAYIEDGNSVYKEVNPATTTTTAASSPSAPNSTSSAVSQLNPPSTPTPVSTQKLLRYGRFSQLTKAVQEFHEFQGTYDLLEVPRLTDYILKCMENLDSERSYRKSLAIEPRRTAIPSNIPGGSNNSNGHGTNGGHNNGGDFQRTSSGSVRGGSGGGRTTGVLGQRSSGGNKGLFYSGISTSDVNGSSSMPAKLNKFFRKSARNDRP</sequence>
<dbReference type="InterPro" id="IPR023578">
    <property type="entry name" value="Ras_GEF_dom_sf"/>
</dbReference>
<feature type="compositionally biased region" description="Polar residues" evidence="5">
    <location>
        <begin position="1088"/>
        <end position="1104"/>
    </location>
</feature>
<feature type="domain" description="SH3" evidence="6">
    <location>
        <begin position="26"/>
        <end position="85"/>
    </location>
</feature>
<evidence type="ECO:0000259" key="7">
    <source>
        <dbReference type="PROSITE" id="PS50009"/>
    </source>
</evidence>
<dbReference type="Gene3D" id="1.20.870.10">
    <property type="entry name" value="Son of sevenless (SoS) protein Chain: S domain 1"/>
    <property type="match status" value="1"/>
</dbReference>
<feature type="region of interest" description="Disordered" evidence="5">
    <location>
        <begin position="779"/>
        <end position="1044"/>
    </location>
</feature>
<feature type="region of interest" description="Disordered" evidence="5">
    <location>
        <begin position="388"/>
        <end position="412"/>
    </location>
</feature>
<feature type="compositionally biased region" description="Polar residues" evidence="5">
    <location>
        <begin position="804"/>
        <end position="834"/>
    </location>
</feature>
<feature type="region of interest" description="Disordered" evidence="5">
    <location>
        <begin position="1728"/>
        <end position="1781"/>
    </location>
</feature>
<feature type="domain" description="Ras-GEF" evidence="7">
    <location>
        <begin position="1465"/>
        <end position="1725"/>
    </location>
</feature>
<evidence type="ECO:0000256" key="4">
    <source>
        <dbReference type="PROSITE-ProRule" id="PRU00192"/>
    </source>
</evidence>
<keyword evidence="1 4" id="KW-0728">SH3 domain</keyword>
<evidence type="ECO:0000259" key="6">
    <source>
        <dbReference type="PROSITE" id="PS50002"/>
    </source>
</evidence>
<evidence type="ECO:0000313" key="9">
    <source>
        <dbReference type="EMBL" id="KAG0316571.1"/>
    </source>
</evidence>
<evidence type="ECO:0000313" key="10">
    <source>
        <dbReference type="Proteomes" id="UP000738325"/>
    </source>
</evidence>
<feature type="compositionally biased region" description="Polar residues" evidence="5">
    <location>
        <begin position="1651"/>
        <end position="1665"/>
    </location>
</feature>
<evidence type="ECO:0000256" key="5">
    <source>
        <dbReference type="SAM" id="MobiDB-lite"/>
    </source>
</evidence>
<dbReference type="InterPro" id="IPR001452">
    <property type="entry name" value="SH3_domain"/>
</dbReference>
<dbReference type="InterPro" id="IPR036028">
    <property type="entry name" value="SH3-like_dom_sf"/>
</dbReference>
<dbReference type="Pfam" id="PF07653">
    <property type="entry name" value="SH3_2"/>
    <property type="match status" value="1"/>
</dbReference>
<feature type="compositionally biased region" description="Polar residues" evidence="5">
    <location>
        <begin position="1017"/>
        <end position="1039"/>
    </location>
</feature>
<feature type="region of interest" description="Disordered" evidence="5">
    <location>
        <begin position="1364"/>
        <end position="1419"/>
    </location>
</feature>
<dbReference type="SMART" id="SM00147">
    <property type="entry name" value="RasGEF"/>
    <property type="match status" value="1"/>
</dbReference>
<keyword evidence="10" id="KW-1185">Reference proteome</keyword>
<comment type="caution">
    <text evidence="9">The sequence shown here is derived from an EMBL/GenBank/DDBJ whole genome shotgun (WGS) entry which is preliminary data.</text>
</comment>
<dbReference type="PANTHER" id="PTHR23113">
    <property type="entry name" value="GUANINE NUCLEOTIDE EXCHANGE FACTOR"/>
    <property type="match status" value="1"/>
</dbReference>
<dbReference type="Pfam" id="PF00617">
    <property type="entry name" value="RasGEF"/>
    <property type="match status" value="1"/>
</dbReference>
<dbReference type="InterPro" id="IPR036964">
    <property type="entry name" value="RASGEF_cat_dom_sf"/>
</dbReference>
<feature type="compositionally biased region" description="Low complexity" evidence="5">
    <location>
        <begin position="1634"/>
        <end position="1650"/>
    </location>
</feature>
<feature type="compositionally biased region" description="Polar residues" evidence="5">
    <location>
        <begin position="609"/>
        <end position="628"/>
    </location>
</feature>
<feature type="region of interest" description="Disordered" evidence="5">
    <location>
        <begin position="552"/>
        <end position="649"/>
    </location>
</feature>
<dbReference type="PROSITE" id="PS50212">
    <property type="entry name" value="RASGEF_NTER"/>
    <property type="match status" value="1"/>
</dbReference>
<evidence type="ECO:0000256" key="3">
    <source>
        <dbReference type="PROSITE-ProRule" id="PRU00168"/>
    </source>
</evidence>